<gene>
    <name evidence="1" type="ORF">OXR69_031760</name>
</gene>
<evidence type="ECO:0000313" key="1">
    <source>
        <dbReference type="EMBL" id="MDG1646374.1"/>
    </source>
</evidence>
<dbReference type="EMBL" id="JAPQEX020000005">
    <property type="protein sequence ID" value="MDG1646374.1"/>
    <property type="molecule type" value="Genomic_DNA"/>
</dbReference>
<keyword evidence="2" id="KW-1185">Reference proteome</keyword>
<organism evidence="1 2">
    <name type="scientific">Klebsiella huaxiensis</name>
    <dbReference type="NCBI Taxonomy" id="2153354"/>
    <lineage>
        <taxon>Bacteria</taxon>
        <taxon>Pseudomonadati</taxon>
        <taxon>Pseudomonadota</taxon>
        <taxon>Gammaproteobacteria</taxon>
        <taxon>Enterobacterales</taxon>
        <taxon>Enterobacteriaceae</taxon>
        <taxon>Klebsiella/Raoultella group</taxon>
        <taxon>Klebsiella</taxon>
    </lineage>
</organism>
<name>A0ABT6ELW1_9ENTR</name>
<accession>A0ABT6ELW1</accession>
<reference evidence="1" key="1">
    <citation type="submission" date="2023-03" db="EMBL/GenBank/DDBJ databases">
        <title>identification of new KPC variant in Klebsiella huaxiensis from the Hospital Sewage Samples in China.</title>
        <authorList>
            <person name="Wu Y."/>
        </authorList>
    </citation>
    <scope>NUCLEOTIDE SEQUENCE</scope>
    <source>
        <strain evidence="1">ZR-9</strain>
    </source>
</reference>
<dbReference type="Proteomes" id="UP001075001">
    <property type="component" value="Unassembled WGS sequence"/>
</dbReference>
<dbReference type="Pfam" id="PF17496">
    <property type="entry name" value="DUF5431"/>
    <property type="match status" value="1"/>
</dbReference>
<evidence type="ECO:0000313" key="2">
    <source>
        <dbReference type="Proteomes" id="UP001075001"/>
    </source>
</evidence>
<sequence>MTRHQQNSLLAAARQGDEGYETATKYPDLVCINSVPHTADIHLPDP</sequence>
<protein>
    <submittedName>
        <fullName evidence="1">DUF5431 family protein</fullName>
    </submittedName>
</protein>
<dbReference type="InterPro" id="IPR035273">
    <property type="entry name" value="DUF5431"/>
</dbReference>
<comment type="caution">
    <text evidence="1">The sequence shown here is derived from an EMBL/GenBank/DDBJ whole genome shotgun (WGS) entry which is preliminary data.</text>
</comment>
<proteinExistence type="predicted"/>